<protein>
    <recommendedName>
        <fullName evidence="3 13">Telomerase reverse transcriptase</fullName>
        <ecNumber evidence="2 13">2.7.7.49</ecNumber>
    </recommendedName>
    <alternativeName>
        <fullName evidence="13">Telomerase catalytic subunit</fullName>
    </alternativeName>
</protein>
<dbReference type="PROSITE" id="PS50878">
    <property type="entry name" value="RT_POL"/>
    <property type="match status" value="1"/>
</dbReference>
<keyword evidence="11 13" id="KW-0539">Nucleus</keyword>
<evidence type="ECO:0000256" key="7">
    <source>
        <dbReference type="ARBA" id="ARBA00022723"/>
    </source>
</evidence>
<evidence type="ECO:0000256" key="5">
    <source>
        <dbReference type="ARBA" id="ARBA00022679"/>
    </source>
</evidence>
<feature type="domain" description="Reverse transcriptase" evidence="14">
    <location>
        <begin position="559"/>
        <end position="886"/>
    </location>
</feature>
<dbReference type="Gene3D" id="1.10.132.70">
    <property type="match status" value="1"/>
</dbReference>
<gene>
    <name evidence="15" type="ORF">V565_046640</name>
</gene>
<evidence type="ECO:0000256" key="1">
    <source>
        <dbReference type="ARBA" id="ARBA00008001"/>
    </source>
</evidence>
<dbReference type="AlphaFoldDB" id="A0A074S477"/>
<dbReference type="Proteomes" id="UP000027456">
    <property type="component" value="Unassembled WGS sequence"/>
</dbReference>
<evidence type="ECO:0000256" key="3">
    <source>
        <dbReference type="ARBA" id="ARBA00016182"/>
    </source>
</evidence>
<organism evidence="15 16">
    <name type="scientific">Rhizoctonia solani 123E</name>
    <dbReference type="NCBI Taxonomy" id="1423351"/>
    <lineage>
        <taxon>Eukaryota</taxon>
        <taxon>Fungi</taxon>
        <taxon>Dikarya</taxon>
        <taxon>Basidiomycota</taxon>
        <taxon>Agaricomycotina</taxon>
        <taxon>Agaricomycetes</taxon>
        <taxon>Cantharellales</taxon>
        <taxon>Ceratobasidiaceae</taxon>
        <taxon>Rhizoctonia</taxon>
    </lineage>
</organism>
<dbReference type="PRINTS" id="PR01365">
    <property type="entry name" value="TELOMERASERT"/>
</dbReference>
<comment type="caution">
    <text evidence="15">The sequence shown here is derived from an EMBL/GenBank/DDBJ whole genome shotgun (WGS) entry which is preliminary data.</text>
</comment>
<evidence type="ECO:0000256" key="11">
    <source>
        <dbReference type="ARBA" id="ARBA00023242"/>
    </source>
</evidence>
<evidence type="ECO:0000256" key="9">
    <source>
        <dbReference type="ARBA" id="ARBA00022895"/>
    </source>
</evidence>
<dbReference type="Pfam" id="PF11474">
    <property type="entry name" value="TEN_TERT"/>
    <property type="match status" value="1"/>
</dbReference>
<dbReference type="InterPro" id="IPR043502">
    <property type="entry name" value="DNA/RNA_pol_sf"/>
</dbReference>
<dbReference type="GO" id="GO:0000333">
    <property type="term" value="C:telomerase catalytic core complex"/>
    <property type="evidence" value="ECO:0007669"/>
    <property type="project" value="TreeGrafter"/>
</dbReference>
<dbReference type="GO" id="GO:0000781">
    <property type="term" value="C:chromosome, telomeric region"/>
    <property type="evidence" value="ECO:0007669"/>
    <property type="project" value="UniProtKB-SubCell"/>
</dbReference>
<accession>A0A074S477</accession>
<evidence type="ECO:0000313" key="16">
    <source>
        <dbReference type="Proteomes" id="UP000027456"/>
    </source>
</evidence>
<dbReference type="Gene3D" id="1.10.357.90">
    <property type="match status" value="1"/>
</dbReference>
<keyword evidence="8 13" id="KW-0460">Magnesium</keyword>
<evidence type="ECO:0000256" key="4">
    <source>
        <dbReference type="ARBA" id="ARBA00022454"/>
    </source>
</evidence>
<dbReference type="InterPro" id="IPR049139">
    <property type="entry name" value="TERT_C"/>
</dbReference>
<dbReference type="Pfam" id="PF12009">
    <property type="entry name" value="Telomerase_RBD"/>
    <property type="match status" value="1"/>
</dbReference>
<dbReference type="GO" id="GO:0003720">
    <property type="term" value="F:telomerase activity"/>
    <property type="evidence" value="ECO:0007669"/>
    <property type="project" value="InterPro"/>
</dbReference>
<dbReference type="GO" id="GO:0070034">
    <property type="term" value="F:telomerase RNA binding"/>
    <property type="evidence" value="ECO:0007669"/>
    <property type="project" value="TreeGrafter"/>
</dbReference>
<dbReference type="Gene3D" id="3.30.70.2630">
    <property type="match status" value="1"/>
</dbReference>
<dbReference type="GO" id="GO:0042162">
    <property type="term" value="F:telomeric DNA binding"/>
    <property type="evidence" value="ECO:0007669"/>
    <property type="project" value="TreeGrafter"/>
</dbReference>
<dbReference type="InterPro" id="IPR000477">
    <property type="entry name" value="RT_dom"/>
</dbReference>
<dbReference type="OrthoDB" id="289721at2759"/>
<dbReference type="EC" id="2.7.7.49" evidence="2 13"/>
<keyword evidence="4 13" id="KW-0158">Chromosome</keyword>
<dbReference type="GO" id="GO:0007004">
    <property type="term" value="P:telomere maintenance via telomerase"/>
    <property type="evidence" value="ECO:0007669"/>
    <property type="project" value="TreeGrafter"/>
</dbReference>
<dbReference type="SUPFAM" id="SSF56672">
    <property type="entry name" value="DNA/RNA polymerases"/>
    <property type="match status" value="1"/>
</dbReference>
<proteinExistence type="inferred from homology"/>
<name>A0A074S477_9AGAM</name>
<evidence type="ECO:0000313" key="15">
    <source>
        <dbReference type="EMBL" id="KEP52355.1"/>
    </source>
</evidence>
<dbReference type="InterPro" id="IPR049915">
    <property type="entry name" value="TERT_TEN"/>
</dbReference>
<comment type="function">
    <text evidence="13">Telomerase is a ribonucleoprotein enzyme essential for the replication of chromosome termini in most eukaryotes. It elongates telomeres. It is a reverse transcriptase that adds simple sequence repeats to chromosome ends by copying a template sequence within the RNA component of the enzyme.</text>
</comment>
<evidence type="ECO:0000256" key="13">
    <source>
        <dbReference type="RuleBase" id="RU365061"/>
    </source>
</evidence>
<evidence type="ECO:0000259" key="14">
    <source>
        <dbReference type="PROSITE" id="PS50878"/>
    </source>
</evidence>
<keyword evidence="7 13" id="KW-0479">Metal-binding</keyword>
<dbReference type="InterPro" id="IPR003545">
    <property type="entry name" value="Telomerase_RT"/>
</dbReference>
<evidence type="ECO:0000256" key="8">
    <source>
        <dbReference type="ARBA" id="ARBA00022842"/>
    </source>
</evidence>
<keyword evidence="6 13" id="KW-0548">Nucleotidyltransferase</keyword>
<evidence type="ECO:0000256" key="10">
    <source>
        <dbReference type="ARBA" id="ARBA00022918"/>
    </source>
</evidence>
<sequence>MLTETTSNPAISVAHGLLYKYYPKVCTLLDYLYIIIEGFSPIPEEAYGASNETLQELDDLLRSTLVGYYEPPTSVRFQSRPPEISQEETIDRAQLVIFKTLRGKNNNVLCFGYRQAEQRNEFGKLGAQRGAIANFFTNTMVTALQSPAWRLLLRMTGEQPMIHILSQTSIFLALPTGNDCFAQATGTVITDLEQLSDTRPTKSSIRSPVDINLIRTRMFYGFPRLTASGKSRLGLPHGHVLNRIPDGPKNLADHDDIREVEEAARHVAKYMFPLQYRLHNVFTCTLHYWENGGRLRDYRDREVEIKERGSCKTPKRLKAILPLIQSLIRRHRRFNYQPMFNTFDVQVDVSTLSDLDQSKILEIMSEYSHSVASSYMLSQMPDKSFQISHPNLVLPHGASQAALEVKLKPRFVELACSHHEVLRYVKTVVDEVIPHAFWGSSTNRKVIDEHINTIVTQRRFETMTLHQLVQKLRIADFEWLGQTPDRRVAQSDALKRTELLQEFIYWFFDSFIIPLVKSTFYVTETSALQHQLLYFRHDDWHKLCIPLLDKLSGETFERIDPSDLDASRRLGVSHVRLLPKETGVRPIVNLGRKSKLKPFKGNNREEMTQPSVNQILNGAFHILNYEKSQKPELLGASVFGVNDIYRKLATFKASLRRPDGTMPKLYFVKLDVRACFDTIDQGKLLEILTGTLTQRGYMVRKFNQVQPSAGGPRRSFRKRVVPDWDHMHFMPYASKLAACLRHMIFADQVVYGFDYQEETLDLLEEHITDNIVRIGTELYRQVVGIPQGSVLSTLLCAIFYGDLERTRLEFTKDAGNLLLRFVDDYLFITTDIKQARTFLNIMHQGHPEYGCIIAEEKTLTNFVDADVPTLVLAPDTEYFPWCGRVIHMKELSIQWDYGRYDGKHVAHGLTVDYGRQPGTKFKTRFLQMARQHCHAMYFDASLTSLSNLYVNVAQNFFWIGMKMYNYVREWNIAVDQHVSFISNIITRVVRYAFTSMRSRMNGTLAQDMNATCEFDSASVQWIGYYAFHSTLSHKRNPSWSRIVLMLASVVNSRRYKRVRSKLGGIVKRAESSMARVLY</sequence>
<dbReference type="Pfam" id="PF00078">
    <property type="entry name" value="RVT_1"/>
    <property type="match status" value="1"/>
</dbReference>
<reference evidence="15 16" key="1">
    <citation type="submission" date="2013-12" db="EMBL/GenBank/DDBJ databases">
        <authorList>
            <person name="Cubeta M."/>
            <person name="Pakala S."/>
            <person name="Fedorova N."/>
            <person name="Thomas E."/>
            <person name="Dean R."/>
            <person name="Jabaji S."/>
            <person name="Neate S."/>
            <person name="Toda T."/>
            <person name="Tavantzis S."/>
            <person name="Vilgalys R."/>
            <person name="Bharathan N."/>
            <person name="Pakala S."/>
            <person name="Losada L.S."/>
            <person name="Zafar N."/>
            <person name="Nierman W."/>
        </authorList>
    </citation>
    <scope>NUCLEOTIDE SEQUENCE [LARGE SCALE GENOMIC DNA]</scope>
    <source>
        <strain evidence="15 16">123E</strain>
    </source>
</reference>
<dbReference type="SMART" id="SM00975">
    <property type="entry name" value="Telomerase_RBD"/>
    <property type="match status" value="1"/>
</dbReference>
<evidence type="ECO:0000256" key="12">
    <source>
        <dbReference type="ARBA" id="ARBA00048173"/>
    </source>
</evidence>
<comment type="catalytic activity">
    <reaction evidence="12 13">
        <text>DNA(n) + a 2'-deoxyribonucleoside 5'-triphosphate = DNA(n+1) + diphosphate</text>
        <dbReference type="Rhea" id="RHEA:22508"/>
        <dbReference type="Rhea" id="RHEA-COMP:17339"/>
        <dbReference type="Rhea" id="RHEA-COMP:17340"/>
        <dbReference type="ChEBI" id="CHEBI:33019"/>
        <dbReference type="ChEBI" id="CHEBI:61560"/>
        <dbReference type="ChEBI" id="CHEBI:173112"/>
        <dbReference type="EC" id="2.7.7.49"/>
    </reaction>
</comment>
<dbReference type="CDD" id="cd01648">
    <property type="entry name" value="TERT"/>
    <property type="match status" value="1"/>
</dbReference>
<evidence type="ECO:0000256" key="6">
    <source>
        <dbReference type="ARBA" id="ARBA00022695"/>
    </source>
</evidence>
<dbReference type="PANTHER" id="PTHR12066:SF0">
    <property type="entry name" value="TELOMERASE REVERSE TRANSCRIPTASE"/>
    <property type="match status" value="1"/>
</dbReference>
<keyword evidence="5 13" id="KW-0808">Transferase</keyword>
<dbReference type="GO" id="GO:0046872">
    <property type="term" value="F:metal ion binding"/>
    <property type="evidence" value="ECO:0007669"/>
    <property type="project" value="UniProtKB-KW"/>
</dbReference>
<keyword evidence="16" id="KW-1185">Reference proteome</keyword>
<dbReference type="EMBL" id="AZST01000110">
    <property type="protein sequence ID" value="KEP52355.1"/>
    <property type="molecule type" value="Genomic_DNA"/>
</dbReference>
<keyword evidence="9 13" id="KW-0779">Telomere</keyword>
<dbReference type="PANTHER" id="PTHR12066">
    <property type="entry name" value="TELOMERASE REVERSE TRANSCRIPTASE"/>
    <property type="match status" value="1"/>
</dbReference>
<evidence type="ECO:0000256" key="2">
    <source>
        <dbReference type="ARBA" id="ARBA00012493"/>
    </source>
</evidence>
<keyword evidence="10 13" id="KW-0695">RNA-directed DNA polymerase</keyword>
<dbReference type="Pfam" id="PF21399">
    <property type="entry name" value="TERT_C"/>
    <property type="match status" value="1"/>
</dbReference>
<dbReference type="HOGENOM" id="CLU_001996_0_0_1"/>
<comment type="similarity">
    <text evidence="1 13">Belongs to the reverse transcriptase family. Telomerase subfamily.</text>
</comment>
<dbReference type="InterPro" id="IPR021891">
    <property type="entry name" value="Telomerase_RBD"/>
</dbReference>
<comment type="subcellular location">
    <subcellularLocation>
        <location evidence="13">Nucleus</location>
    </subcellularLocation>
    <subcellularLocation>
        <location evidence="13">Chromosome</location>
        <location evidence="13">Telomere</location>
    </subcellularLocation>
</comment>
<dbReference type="STRING" id="1423351.A0A074S477"/>